<evidence type="ECO:0000256" key="1">
    <source>
        <dbReference type="ARBA" id="ARBA00000493"/>
    </source>
</evidence>
<dbReference type="GO" id="GO:0000287">
    <property type="term" value="F:magnesium ion binding"/>
    <property type="evidence" value="ECO:0007669"/>
    <property type="project" value="Ensembl"/>
</dbReference>
<evidence type="ECO:0000313" key="12">
    <source>
        <dbReference type="Ensembl" id="ENSCPBP00000010801.1"/>
    </source>
</evidence>
<organism evidence="12 13">
    <name type="scientific">Chrysemys picta bellii</name>
    <name type="common">Western painted turtle</name>
    <name type="synonym">Emys bellii</name>
    <dbReference type="NCBI Taxonomy" id="8478"/>
    <lineage>
        <taxon>Eukaryota</taxon>
        <taxon>Metazoa</taxon>
        <taxon>Chordata</taxon>
        <taxon>Craniata</taxon>
        <taxon>Vertebrata</taxon>
        <taxon>Euteleostomi</taxon>
        <taxon>Archelosauria</taxon>
        <taxon>Testudinata</taxon>
        <taxon>Testudines</taxon>
        <taxon>Cryptodira</taxon>
        <taxon>Durocryptodira</taxon>
        <taxon>Testudinoidea</taxon>
        <taxon>Emydidae</taxon>
        <taxon>Chrysemys</taxon>
    </lineage>
</organism>
<dbReference type="InterPro" id="IPR036397">
    <property type="entry name" value="RNaseH_sf"/>
</dbReference>
<evidence type="ECO:0000256" key="7">
    <source>
        <dbReference type="ARBA" id="ARBA00022839"/>
    </source>
</evidence>
<evidence type="ECO:0000256" key="3">
    <source>
        <dbReference type="ARBA" id="ARBA00012115"/>
    </source>
</evidence>
<comment type="similarity">
    <text evidence="9">Belongs to the exonuclease superfamily. TREX family.</text>
</comment>
<dbReference type="Gene3D" id="3.30.420.10">
    <property type="entry name" value="Ribonuclease H-like superfamily/Ribonuclease H"/>
    <property type="match status" value="1"/>
</dbReference>
<comment type="cofactor">
    <cofactor evidence="2">
        <name>Mg(2+)</name>
        <dbReference type="ChEBI" id="CHEBI:18420"/>
    </cofactor>
</comment>
<dbReference type="GeneTree" id="ENSGT00390000012715"/>
<dbReference type="GO" id="GO:0008311">
    <property type="term" value="F:double-stranded DNA 3'-5' DNA exonuclease activity"/>
    <property type="evidence" value="ECO:0007669"/>
    <property type="project" value="UniProtKB-EC"/>
</dbReference>
<keyword evidence="6" id="KW-0378">Hydrolase</keyword>
<keyword evidence="4" id="KW-0540">Nuclease</keyword>
<feature type="region of interest" description="Disordered" evidence="10">
    <location>
        <begin position="1"/>
        <end position="30"/>
    </location>
</feature>
<accession>A0A8C3FPT7</accession>
<dbReference type="GO" id="GO:0003676">
    <property type="term" value="F:nucleic acid binding"/>
    <property type="evidence" value="ECO:0007669"/>
    <property type="project" value="InterPro"/>
</dbReference>
<sequence length="267" mass="28773">MGSLYKQPPAPHPRGSRIASFRSHTSSSPAMMAPQDFQTFVFFDLETTGLPPDRPRITELSLFALHRHSLLQCPPQDAPAPRLPRVLDQLTLCIDPQQPFTPEAARITGLSQQDLEENGKRGLDRAVAQALGGFLARQAPPLCLVAHNGWSYDFPLLRTELARVGAELPPATGCLDTLQAMKELGLGGQGGYSLGALFRGLFGRDPDGAHSAEGDVRTLIAIFLARAPQLMSWAAGKARAWGDVTPMYLPTTDLCPHTAVLMGEGTA</sequence>
<dbReference type="GO" id="GO:0006308">
    <property type="term" value="P:DNA catabolic process"/>
    <property type="evidence" value="ECO:0007669"/>
    <property type="project" value="TreeGrafter"/>
</dbReference>
<dbReference type="GO" id="GO:0042803">
    <property type="term" value="F:protein homodimerization activity"/>
    <property type="evidence" value="ECO:0007669"/>
    <property type="project" value="Ensembl"/>
</dbReference>
<evidence type="ECO:0000256" key="8">
    <source>
        <dbReference type="ARBA" id="ARBA00022842"/>
    </source>
</evidence>
<evidence type="ECO:0000256" key="9">
    <source>
        <dbReference type="ARBA" id="ARBA00025769"/>
    </source>
</evidence>
<dbReference type="GO" id="GO:0005737">
    <property type="term" value="C:cytoplasm"/>
    <property type="evidence" value="ECO:0007669"/>
    <property type="project" value="TreeGrafter"/>
</dbReference>
<evidence type="ECO:0000256" key="5">
    <source>
        <dbReference type="ARBA" id="ARBA00022723"/>
    </source>
</evidence>
<keyword evidence="13" id="KW-1185">Reference proteome</keyword>
<evidence type="ECO:0000313" key="13">
    <source>
        <dbReference type="Proteomes" id="UP000694380"/>
    </source>
</evidence>
<proteinExistence type="inferred from homology"/>
<evidence type="ECO:0000256" key="2">
    <source>
        <dbReference type="ARBA" id="ARBA00001946"/>
    </source>
</evidence>
<gene>
    <name evidence="12" type="primary">TREX2</name>
</gene>
<dbReference type="EC" id="3.1.11.2" evidence="3"/>
<dbReference type="OMA" id="CIAIMKL"/>
<dbReference type="SUPFAM" id="SSF53098">
    <property type="entry name" value="Ribonuclease H-like"/>
    <property type="match status" value="1"/>
</dbReference>
<dbReference type="Ensembl" id="ENSCPBT00000012970.1">
    <property type="protein sequence ID" value="ENSCPBP00000010801.1"/>
    <property type="gene ID" value="ENSCPBG00000008273.1"/>
</dbReference>
<evidence type="ECO:0000256" key="6">
    <source>
        <dbReference type="ARBA" id="ARBA00022801"/>
    </source>
</evidence>
<keyword evidence="7" id="KW-0269">Exonuclease</keyword>
<comment type="catalytic activity">
    <reaction evidence="1">
        <text>Exonucleolytic cleavage in the 3'- to 5'-direction to yield nucleoside 5'-phosphates.</text>
        <dbReference type="EC" id="3.1.11.2"/>
    </reaction>
</comment>
<reference evidence="12" key="1">
    <citation type="submission" date="2025-08" db="UniProtKB">
        <authorList>
            <consortium name="Ensembl"/>
        </authorList>
    </citation>
    <scope>IDENTIFICATION</scope>
</reference>
<feature type="domain" description="Exonuclease" evidence="11">
    <location>
        <begin position="39"/>
        <end position="232"/>
    </location>
</feature>
<dbReference type="SMART" id="SM00479">
    <property type="entry name" value="EXOIII"/>
    <property type="match status" value="1"/>
</dbReference>
<evidence type="ECO:0000256" key="10">
    <source>
        <dbReference type="SAM" id="MobiDB-lite"/>
    </source>
</evidence>
<dbReference type="CDD" id="cd06136">
    <property type="entry name" value="TREX1_2"/>
    <property type="match status" value="1"/>
</dbReference>
<protein>
    <recommendedName>
        <fullName evidence="3">exodeoxyribonuclease III</fullName>
        <ecNumber evidence="3">3.1.11.2</ecNumber>
    </recommendedName>
</protein>
<dbReference type="InterPro" id="IPR012337">
    <property type="entry name" value="RNaseH-like_sf"/>
</dbReference>
<reference evidence="12" key="2">
    <citation type="submission" date="2025-09" db="UniProtKB">
        <authorList>
            <consortium name="Ensembl"/>
        </authorList>
    </citation>
    <scope>IDENTIFICATION</scope>
</reference>
<keyword evidence="8" id="KW-0460">Magnesium</keyword>
<dbReference type="AlphaFoldDB" id="A0A8C3FPT7"/>
<dbReference type="Pfam" id="PF00929">
    <property type="entry name" value="RNase_T"/>
    <property type="match status" value="1"/>
</dbReference>
<dbReference type="Proteomes" id="UP000694380">
    <property type="component" value="Unplaced"/>
</dbReference>
<keyword evidence="5" id="KW-0479">Metal-binding</keyword>
<dbReference type="PANTHER" id="PTHR13058:SF24">
    <property type="entry name" value="THREE PRIME REPAIR EXONUCLEASE 2"/>
    <property type="match status" value="1"/>
</dbReference>
<dbReference type="InterPro" id="IPR040393">
    <property type="entry name" value="TREX1/2"/>
</dbReference>
<dbReference type="PANTHER" id="PTHR13058">
    <property type="entry name" value="THREE PRIME REPAIR EXONUCLEASE 1, 2"/>
    <property type="match status" value="1"/>
</dbReference>
<evidence type="ECO:0000259" key="11">
    <source>
        <dbReference type="SMART" id="SM00479"/>
    </source>
</evidence>
<evidence type="ECO:0000256" key="4">
    <source>
        <dbReference type="ARBA" id="ARBA00022722"/>
    </source>
</evidence>
<name>A0A8C3FPT7_CHRPI</name>
<dbReference type="InterPro" id="IPR013520">
    <property type="entry name" value="Ribonucl_H"/>
</dbReference>